<dbReference type="InterPro" id="IPR006300">
    <property type="entry name" value="FlgB"/>
</dbReference>
<name>A0A431WJR8_9BACI</name>
<evidence type="ECO:0000256" key="4">
    <source>
        <dbReference type="ARBA" id="ARBA00023143"/>
    </source>
</evidence>
<keyword evidence="9" id="KW-1185">Reference proteome</keyword>
<evidence type="ECO:0000256" key="1">
    <source>
        <dbReference type="ARBA" id="ARBA00004117"/>
    </source>
</evidence>
<dbReference type="NCBIfam" id="TIGR01396">
    <property type="entry name" value="FlgB"/>
    <property type="match status" value="1"/>
</dbReference>
<comment type="subunit">
    <text evidence="6">The basal body constitutes a major portion of the flagellar organelle and consists of a number of rings mounted on a central rod.</text>
</comment>
<protein>
    <recommendedName>
        <fullName evidence="3 6">Flagellar basal body rod protein FlgB</fullName>
    </recommendedName>
</protein>
<evidence type="ECO:0000256" key="2">
    <source>
        <dbReference type="ARBA" id="ARBA00009677"/>
    </source>
</evidence>
<keyword evidence="8" id="KW-0969">Cilium</keyword>
<dbReference type="GO" id="GO:0071978">
    <property type="term" value="P:bacterial-type flagellum-dependent swarming motility"/>
    <property type="evidence" value="ECO:0007669"/>
    <property type="project" value="TreeGrafter"/>
</dbReference>
<dbReference type="AlphaFoldDB" id="A0A431WJR8"/>
<keyword evidence="4 6" id="KW-0975">Bacterial flagellum</keyword>
<evidence type="ECO:0000256" key="3">
    <source>
        <dbReference type="ARBA" id="ARBA00014376"/>
    </source>
</evidence>
<dbReference type="InterPro" id="IPR001444">
    <property type="entry name" value="Flag_bb_rod_N"/>
</dbReference>
<dbReference type="PIRSF" id="PIRSF002889">
    <property type="entry name" value="Rod_FlgB"/>
    <property type="match status" value="1"/>
</dbReference>
<organism evidence="8 9">
    <name type="scientific">Bacillus yapensis</name>
    <dbReference type="NCBI Taxonomy" id="2492960"/>
    <lineage>
        <taxon>Bacteria</taxon>
        <taxon>Bacillati</taxon>
        <taxon>Bacillota</taxon>
        <taxon>Bacilli</taxon>
        <taxon>Bacillales</taxon>
        <taxon>Bacillaceae</taxon>
        <taxon>Bacillus</taxon>
    </lineage>
</organism>
<dbReference type="PANTHER" id="PTHR30435:SF12">
    <property type="entry name" value="FLAGELLAR BASAL BODY ROD PROTEIN FLGB"/>
    <property type="match status" value="1"/>
</dbReference>
<dbReference type="Pfam" id="PF00460">
    <property type="entry name" value="Flg_bb_rod"/>
    <property type="match status" value="1"/>
</dbReference>
<accession>A0A431WJR8</accession>
<comment type="caution">
    <text evidence="8">The sequence shown here is derived from an EMBL/GenBank/DDBJ whole genome shotgun (WGS) entry which is preliminary data.</text>
</comment>
<dbReference type="PANTHER" id="PTHR30435">
    <property type="entry name" value="FLAGELLAR PROTEIN"/>
    <property type="match status" value="1"/>
</dbReference>
<dbReference type="GO" id="GO:0030694">
    <property type="term" value="C:bacterial-type flagellum basal body, rod"/>
    <property type="evidence" value="ECO:0007669"/>
    <property type="project" value="InterPro"/>
</dbReference>
<evidence type="ECO:0000259" key="7">
    <source>
        <dbReference type="Pfam" id="PF00460"/>
    </source>
</evidence>
<dbReference type="Proteomes" id="UP000271374">
    <property type="component" value="Unassembled WGS sequence"/>
</dbReference>
<comment type="function">
    <text evidence="5 6">Structural component of flagellum, the bacterial motility apparatus. Part of the rod structure of flagellar basal body.</text>
</comment>
<comment type="similarity">
    <text evidence="2 6">Belongs to the flagella basal body rod proteins family.</text>
</comment>
<feature type="domain" description="Flagellar basal body rod protein N-terminal" evidence="7">
    <location>
        <begin position="9"/>
        <end position="38"/>
    </location>
</feature>
<evidence type="ECO:0000256" key="5">
    <source>
        <dbReference type="ARBA" id="ARBA00024934"/>
    </source>
</evidence>
<reference evidence="8 9" key="1">
    <citation type="submission" date="2018-12" db="EMBL/GenBank/DDBJ databases">
        <title>Bacillus yapensis draft genome sequence.</title>
        <authorList>
            <person name="Yu L."/>
            <person name="Xu X."/>
            <person name="Tang X."/>
        </authorList>
    </citation>
    <scope>NUCLEOTIDE SEQUENCE [LARGE SCALE GENOMIC DNA]</scope>
    <source>
        <strain evidence="8 9">XXST-01</strain>
    </source>
</reference>
<dbReference type="OrthoDB" id="9792068at2"/>
<evidence type="ECO:0000313" key="9">
    <source>
        <dbReference type="Proteomes" id="UP000271374"/>
    </source>
</evidence>
<gene>
    <name evidence="8" type="primary">flgB</name>
    <name evidence="8" type="ORF">EKG37_02785</name>
</gene>
<keyword evidence="8" id="KW-0966">Cell projection</keyword>
<sequence>MKLFSNTISTLENALNYSSTKQKVISQNISNVDTPNYKSKEVSFKSALQNAVDSSMTARRTDARHIDFNGQASSGIAVTTNNSTSYNNNGNNVDLDKEMADLASNQIYYNALIERISGKFSTLQSVIKGGK</sequence>
<proteinExistence type="inferred from homology"/>
<dbReference type="RefSeq" id="WP_126405926.1">
    <property type="nucleotide sequence ID" value="NZ_RXNT01000002.1"/>
</dbReference>
<comment type="subcellular location">
    <subcellularLocation>
        <location evidence="1 6">Bacterial flagellum basal body</location>
    </subcellularLocation>
</comment>
<evidence type="ECO:0000256" key="6">
    <source>
        <dbReference type="PIRNR" id="PIRNR002889"/>
    </source>
</evidence>
<dbReference type="EMBL" id="RXNT01000002">
    <property type="protein sequence ID" value="RTR35573.1"/>
    <property type="molecule type" value="Genomic_DNA"/>
</dbReference>
<keyword evidence="8" id="KW-0282">Flagellum</keyword>
<evidence type="ECO:0000313" key="8">
    <source>
        <dbReference type="EMBL" id="RTR35573.1"/>
    </source>
</evidence>